<comment type="caution">
    <text evidence="3">The sequence shown here is derived from an EMBL/GenBank/DDBJ whole genome shotgun (WGS) entry which is preliminary data.</text>
</comment>
<feature type="region of interest" description="Disordered" evidence="2">
    <location>
        <begin position="212"/>
        <end position="234"/>
    </location>
</feature>
<reference evidence="3" key="1">
    <citation type="submission" date="2019-03" db="EMBL/GenBank/DDBJ databases">
        <title>Long read genome sequence of the mycoparasitic Pythium oligandrum ATCC 38472 isolated from sugarbeet rhizosphere.</title>
        <authorList>
            <person name="Gaulin E."/>
        </authorList>
    </citation>
    <scope>NUCLEOTIDE SEQUENCE</scope>
    <source>
        <strain evidence="3">ATCC 38472_TT</strain>
    </source>
</reference>
<keyword evidence="1" id="KW-0175">Coiled coil</keyword>
<dbReference type="EMBL" id="SPLM01000074">
    <property type="protein sequence ID" value="TMW61980.1"/>
    <property type="molecule type" value="Genomic_DNA"/>
</dbReference>
<dbReference type="AlphaFoldDB" id="A0A8K1FFS3"/>
<feature type="region of interest" description="Disordered" evidence="2">
    <location>
        <begin position="373"/>
        <end position="395"/>
    </location>
</feature>
<feature type="compositionally biased region" description="Basic residues" evidence="2">
    <location>
        <begin position="112"/>
        <end position="132"/>
    </location>
</feature>
<accession>A0A8K1FFS3</accession>
<sequence length="518" mass="59178">MADIIDKIGKYFAEQEAQLRQIHAHVVREQRAQAPVAVEPAPTASRSRRESVESVQVSVTPEPSLLRRRLSLPEQPEQIQAKAASSTVSVDESEATNQSEELETRSNASQTKSRRRVTSTKKKATTKKKPTKRRAEHEPAVDEVAMAMEKAQRAAEGLARAQERARRLQLERTMQEQQQAQAREASLARIQDQMRKIEEIRRRGKPFALRLRPQSAPTTPSTPLATPSSETLPASGEVIETTPVSLEEPESTIAPRTKSFLGELERQVHDKMMLEMRLNERVRNKKQHNAQEWKRLETQLSKQLTRDAMKEARITVLTSKKQSLETELAKVEQETANTRQERGRVEDAWRKDQLQRQREAEREILKRIQEEESQRLLEDERQRSENAAEARTRAKERVVSRAALLKRLLHGCDVRGKTATTSKETERKRTGNSNNNDEEWSLMKTRELVLPPELAEFEEDGLQDGSTIVDATELHDTTTSTDEWDSSAFVWRVAPLSAREVRDVVWREALSSDSENDT</sequence>
<feature type="region of interest" description="Disordered" evidence="2">
    <location>
        <begin position="30"/>
        <end position="142"/>
    </location>
</feature>
<organism evidence="3 4">
    <name type="scientific">Pythium oligandrum</name>
    <name type="common">Mycoparasitic fungus</name>
    <dbReference type="NCBI Taxonomy" id="41045"/>
    <lineage>
        <taxon>Eukaryota</taxon>
        <taxon>Sar</taxon>
        <taxon>Stramenopiles</taxon>
        <taxon>Oomycota</taxon>
        <taxon>Peronosporomycetes</taxon>
        <taxon>Pythiales</taxon>
        <taxon>Pythiaceae</taxon>
        <taxon>Pythium</taxon>
    </lineage>
</organism>
<gene>
    <name evidence="3" type="ORF">Poli38472_009473</name>
</gene>
<evidence type="ECO:0000256" key="1">
    <source>
        <dbReference type="SAM" id="Coils"/>
    </source>
</evidence>
<dbReference type="OrthoDB" id="168512at2759"/>
<evidence type="ECO:0000313" key="4">
    <source>
        <dbReference type="Proteomes" id="UP000794436"/>
    </source>
</evidence>
<feature type="compositionally biased region" description="Polar residues" evidence="2">
    <location>
        <begin position="83"/>
        <end position="110"/>
    </location>
</feature>
<feature type="region of interest" description="Disordered" evidence="2">
    <location>
        <begin position="416"/>
        <end position="438"/>
    </location>
</feature>
<feature type="compositionally biased region" description="Low complexity" evidence="2">
    <location>
        <begin position="53"/>
        <end position="64"/>
    </location>
</feature>
<feature type="coiled-coil region" evidence="1">
    <location>
        <begin position="144"/>
        <end position="203"/>
    </location>
</feature>
<name>A0A8K1FFS3_PYTOL</name>
<keyword evidence="4" id="KW-1185">Reference proteome</keyword>
<proteinExistence type="predicted"/>
<evidence type="ECO:0000313" key="3">
    <source>
        <dbReference type="EMBL" id="TMW61980.1"/>
    </source>
</evidence>
<evidence type="ECO:0000256" key="2">
    <source>
        <dbReference type="SAM" id="MobiDB-lite"/>
    </source>
</evidence>
<feature type="compositionally biased region" description="Low complexity" evidence="2">
    <location>
        <begin position="215"/>
        <end position="233"/>
    </location>
</feature>
<protein>
    <submittedName>
        <fullName evidence="3">Uncharacterized protein</fullName>
    </submittedName>
</protein>
<dbReference type="Proteomes" id="UP000794436">
    <property type="component" value="Unassembled WGS sequence"/>
</dbReference>